<evidence type="ECO:0000313" key="2">
    <source>
        <dbReference type="Proteomes" id="UP000249547"/>
    </source>
</evidence>
<dbReference type="Proteomes" id="UP000249547">
    <property type="component" value="Unassembled WGS sequence"/>
</dbReference>
<dbReference type="OrthoDB" id="8858565at2"/>
<proteinExistence type="predicted"/>
<accession>A0A327QBH1</accession>
<gene>
    <name evidence="1" type="ORF">LX64_03848</name>
</gene>
<protein>
    <submittedName>
        <fullName evidence="1">Uncharacterized protein</fullName>
    </submittedName>
</protein>
<dbReference type="AlphaFoldDB" id="A0A327QBH1"/>
<organism evidence="1 2">
    <name type="scientific">Chitinophaga skermanii</name>
    <dbReference type="NCBI Taxonomy" id="331697"/>
    <lineage>
        <taxon>Bacteria</taxon>
        <taxon>Pseudomonadati</taxon>
        <taxon>Bacteroidota</taxon>
        <taxon>Chitinophagia</taxon>
        <taxon>Chitinophagales</taxon>
        <taxon>Chitinophagaceae</taxon>
        <taxon>Chitinophaga</taxon>
    </lineage>
</organism>
<reference evidence="1 2" key="1">
    <citation type="submission" date="2018-06" db="EMBL/GenBank/DDBJ databases">
        <title>Genomic Encyclopedia of Archaeal and Bacterial Type Strains, Phase II (KMG-II): from individual species to whole genera.</title>
        <authorList>
            <person name="Goeker M."/>
        </authorList>
    </citation>
    <scope>NUCLEOTIDE SEQUENCE [LARGE SCALE GENOMIC DNA]</scope>
    <source>
        <strain evidence="1 2">DSM 23857</strain>
    </source>
</reference>
<keyword evidence="2" id="KW-1185">Reference proteome</keyword>
<comment type="caution">
    <text evidence="1">The sequence shown here is derived from an EMBL/GenBank/DDBJ whole genome shotgun (WGS) entry which is preliminary data.</text>
</comment>
<evidence type="ECO:0000313" key="1">
    <source>
        <dbReference type="EMBL" id="RAJ01631.1"/>
    </source>
</evidence>
<name>A0A327QBH1_9BACT</name>
<dbReference type="RefSeq" id="WP_111599267.1">
    <property type="nucleotide sequence ID" value="NZ_QLLL01000007.1"/>
</dbReference>
<sequence>MAWTATNFPKEMNGLTPDQREKAIDIANQFLAREGNEPQAIEHALKMVERWTQHREHDIHDIKGKRVSHG</sequence>
<dbReference type="EMBL" id="QLLL01000007">
    <property type="protein sequence ID" value="RAJ01631.1"/>
    <property type="molecule type" value="Genomic_DNA"/>
</dbReference>